<dbReference type="Proteomes" id="UP001501757">
    <property type="component" value="Unassembled WGS sequence"/>
</dbReference>
<feature type="domain" description="CheW-like" evidence="2">
    <location>
        <begin position="79"/>
        <end position="217"/>
    </location>
</feature>
<protein>
    <recommendedName>
        <fullName evidence="2">CheW-like domain-containing protein</fullName>
    </recommendedName>
</protein>
<dbReference type="SMART" id="SM00260">
    <property type="entry name" value="CheW"/>
    <property type="match status" value="1"/>
</dbReference>
<evidence type="ECO:0000313" key="4">
    <source>
        <dbReference type="Proteomes" id="UP001501757"/>
    </source>
</evidence>
<accession>A0ABN0XQU7</accession>
<name>A0ABN0XQU7_9ALTE</name>
<dbReference type="Gene3D" id="2.40.50.180">
    <property type="entry name" value="CheA-289, Domain 4"/>
    <property type="match status" value="1"/>
</dbReference>
<dbReference type="InterPro" id="IPR036061">
    <property type="entry name" value="CheW-like_dom_sf"/>
</dbReference>
<dbReference type="InterPro" id="IPR014506">
    <property type="entry name" value="UCP020479_CheW"/>
</dbReference>
<reference evidence="3 4" key="1">
    <citation type="journal article" date="2019" name="Int. J. Syst. Evol. Microbiol.">
        <title>The Global Catalogue of Microorganisms (GCM) 10K type strain sequencing project: providing services to taxonomists for standard genome sequencing and annotation.</title>
        <authorList>
            <consortium name="The Broad Institute Genomics Platform"/>
            <consortium name="The Broad Institute Genome Sequencing Center for Infectious Disease"/>
            <person name="Wu L."/>
            <person name="Ma J."/>
        </authorList>
    </citation>
    <scope>NUCLEOTIDE SEQUENCE [LARGE SCALE GENOMIC DNA]</scope>
    <source>
        <strain evidence="3 4">JCM 13378</strain>
    </source>
</reference>
<dbReference type="RefSeq" id="WP_343847093.1">
    <property type="nucleotide sequence ID" value="NZ_BAAAEI010000023.1"/>
</dbReference>
<dbReference type="EMBL" id="BAAAEI010000023">
    <property type="protein sequence ID" value="GAA0370376.1"/>
    <property type="molecule type" value="Genomic_DNA"/>
</dbReference>
<organism evidence="3 4">
    <name type="scientific">Bowmanella denitrificans</name>
    <dbReference type="NCBI Taxonomy" id="366582"/>
    <lineage>
        <taxon>Bacteria</taxon>
        <taxon>Pseudomonadati</taxon>
        <taxon>Pseudomonadota</taxon>
        <taxon>Gammaproteobacteria</taxon>
        <taxon>Alteromonadales</taxon>
        <taxon>Alteromonadaceae</taxon>
        <taxon>Bowmanella</taxon>
    </lineage>
</organism>
<gene>
    <name evidence="3" type="ORF">GCM10009092_38340</name>
</gene>
<evidence type="ECO:0000256" key="1">
    <source>
        <dbReference type="SAM" id="MobiDB-lite"/>
    </source>
</evidence>
<dbReference type="PROSITE" id="PS50851">
    <property type="entry name" value="CHEW"/>
    <property type="match status" value="1"/>
</dbReference>
<dbReference type="SUPFAM" id="SSF50341">
    <property type="entry name" value="CheW-like"/>
    <property type="match status" value="1"/>
</dbReference>
<dbReference type="Gene3D" id="2.30.30.40">
    <property type="entry name" value="SH3 Domains"/>
    <property type="match status" value="1"/>
</dbReference>
<keyword evidence="4" id="KW-1185">Reference proteome</keyword>
<comment type="caution">
    <text evidence="3">The sequence shown here is derived from an EMBL/GenBank/DDBJ whole genome shotgun (WGS) entry which is preliminary data.</text>
</comment>
<dbReference type="Pfam" id="PF01584">
    <property type="entry name" value="CheW"/>
    <property type="match status" value="1"/>
</dbReference>
<feature type="region of interest" description="Disordered" evidence="1">
    <location>
        <begin position="42"/>
        <end position="73"/>
    </location>
</feature>
<dbReference type="PIRSF" id="PIRSF020479">
    <property type="entry name" value="UCP020479_CheW"/>
    <property type="match status" value="1"/>
</dbReference>
<dbReference type="InterPro" id="IPR002545">
    <property type="entry name" value="CheW-lke_dom"/>
</dbReference>
<evidence type="ECO:0000313" key="3">
    <source>
        <dbReference type="EMBL" id="GAA0370376.1"/>
    </source>
</evidence>
<proteinExistence type="predicted"/>
<sequence length="225" mass="25045">MSKNQFANEKVMEEYLSALLTEDAVIEQVQRQAVARLLEEAKPHIPVPPPAPALQDEGATADTTSVSVPDEEPEYRKGKFQALYFEVAGLILAVPLTELGGIHKMDKTSPLIGKPDWFKGVMLHRDEKLKVVDTAQWVMPEKYTETLAESLNYQYLIMLENSGWGLCCESLVNTVTLHQDDVKWRESHGKRPWLAGLVKEKMCALIDVGALVALLEQGLGSKDAD</sequence>
<evidence type="ECO:0000259" key="2">
    <source>
        <dbReference type="PROSITE" id="PS50851"/>
    </source>
</evidence>